<keyword evidence="2 6" id="KW-0819">tRNA processing</keyword>
<comment type="caution">
    <text evidence="6">Lacks conserved residue(s) required for the propagation of feature annotation.</text>
</comment>
<dbReference type="InterPro" id="IPR027368">
    <property type="entry name" value="MnmE_dom2"/>
</dbReference>
<dbReference type="NCBIfam" id="TIGR00231">
    <property type="entry name" value="small_GTP"/>
    <property type="match status" value="1"/>
</dbReference>
<dbReference type="EMBL" id="AP009608">
    <property type="protein sequence ID" value="BAH69788.1"/>
    <property type="molecule type" value="Genomic_DNA"/>
</dbReference>
<comment type="function">
    <text evidence="6">Exhibits a very high intrinsic GTPase hydrolysis rate. Involved in the addition of a carboxymethylaminomethyl (cmnm) group at the wobble position (U34) of certain tRNAs, forming tRNA-cmnm(5)s(2)U34.</text>
</comment>
<evidence type="ECO:0000256" key="5">
    <source>
        <dbReference type="ARBA" id="ARBA00023134"/>
    </source>
</evidence>
<feature type="binding site" evidence="6">
    <location>
        <begin position="231"/>
        <end position="236"/>
    </location>
    <ligand>
        <name>GTP</name>
        <dbReference type="ChEBI" id="CHEBI:37565"/>
    </ligand>
</feature>
<keyword evidence="6" id="KW-0460">Magnesium</keyword>
<dbReference type="InterPro" id="IPR006073">
    <property type="entry name" value="GTP-bd"/>
</dbReference>
<dbReference type="Gene3D" id="1.20.120.430">
    <property type="entry name" value="tRNA modification GTPase MnmE domain 2"/>
    <property type="match status" value="1"/>
</dbReference>
<dbReference type="Gene3D" id="3.30.1360.120">
    <property type="entry name" value="Probable tRNA modification gtpase trme, domain 1"/>
    <property type="match status" value="1"/>
</dbReference>
<keyword evidence="6" id="KW-0479">Metal-binding</keyword>
<feature type="binding site" evidence="6">
    <location>
        <begin position="275"/>
        <end position="278"/>
    </location>
    <ligand>
        <name>GTP</name>
        <dbReference type="ChEBI" id="CHEBI:37565"/>
    </ligand>
</feature>
<comment type="similarity">
    <text evidence="1 6 7">Belongs to the TRAFAC class TrmE-Era-EngA-EngB-Septin-like GTPase superfamily. TrmE GTPase family.</text>
</comment>
<dbReference type="HOGENOM" id="CLU_019624_4_1_14"/>
<organism evidence="9 10">
    <name type="scientific">Mycoplasmopsis fermentans (strain ATCC 19989 / NBRC 14854 / NCTC 10117 / PG18)</name>
    <name type="common">Mycoplasma fermentans</name>
    <dbReference type="NCBI Taxonomy" id="496833"/>
    <lineage>
        <taxon>Bacteria</taxon>
        <taxon>Bacillati</taxon>
        <taxon>Mycoplasmatota</taxon>
        <taxon>Mycoplasmoidales</taxon>
        <taxon>Metamycoplasmataceae</taxon>
        <taxon>Mycoplasmopsis</taxon>
    </lineage>
</organism>
<feature type="binding site" evidence="6">
    <location>
        <position position="85"/>
    </location>
    <ligand>
        <name>(6S)-5-formyl-5,6,7,8-tetrahydrofolate</name>
        <dbReference type="ChEBI" id="CHEBI:57457"/>
    </ligand>
</feature>
<evidence type="ECO:0000256" key="1">
    <source>
        <dbReference type="ARBA" id="ARBA00011043"/>
    </source>
</evidence>
<dbReference type="eggNOG" id="COG0486">
    <property type="taxonomic scope" value="Bacteria"/>
</dbReference>
<dbReference type="GO" id="GO:0003924">
    <property type="term" value="F:GTPase activity"/>
    <property type="evidence" value="ECO:0007669"/>
    <property type="project" value="UniProtKB-UniRule"/>
</dbReference>
<dbReference type="GO" id="GO:0046872">
    <property type="term" value="F:metal ion binding"/>
    <property type="evidence" value="ECO:0007669"/>
    <property type="project" value="UniProtKB-KW"/>
</dbReference>
<sequence>MYIMINDTIAAISSGGKINQAISIIRVSGQDSIEIVSKIFKGKIGTNQTITYGHIFDNKTKEIIDEVLIAWFIGNKNFTGENTVEINCHGGVLVTNRILELLLANGARMALPGEFSRRSFLNGKMDLIKAEAINDLIHAKTLKQSELAIKKFDGKTSNMIKSFIDELAYLIGQMEINIDYPEYEDFENVLTKDLISRLQKLQDKLSLIIKESENSRLIFDGIKVAILGKPNVGKSSILNCLINEDKAIVTDQAGTTRDLVEASYQIDGLLFKLVDTAGIRKTNRKIEKIGIEKSFEQIEKCDVVIHVNEANTLENDYDKKVEKLAKQFNKPLIKVINKVDLLKNNKKKKNVIYVSAKNKNIDDLKEALVNIFSKNEINNEEYVVNARQLALVKKAHSSISDAIESINNGIDVDVVIIDVRQAWADLVDISGRADNELLLDEMFKNFCLGK</sequence>
<comment type="subunit">
    <text evidence="6">Homodimer. Heterotetramer of two MnmE and two MnmG subunits.</text>
</comment>
<evidence type="ECO:0000313" key="10">
    <source>
        <dbReference type="Proteomes" id="UP000006810"/>
    </source>
</evidence>
<dbReference type="HAMAP" id="MF_00379">
    <property type="entry name" value="GTPase_MnmE"/>
    <property type="match status" value="1"/>
</dbReference>
<dbReference type="KEGG" id="mfp:MBIO_0523"/>
<keyword evidence="6" id="KW-0963">Cytoplasm</keyword>
<dbReference type="PANTHER" id="PTHR42714:SF2">
    <property type="entry name" value="TRNA MODIFICATION GTPASE GTPBP3, MITOCHONDRIAL"/>
    <property type="match status" value="1"/>
</dbReference>
<comment type="cofactor">
    <cofactor evidence="6">
        <name>K(+)</name>
        <dbReference type="ChEBI" id="CHEBI:29103"/>
    </cofactor>
    <text evidence="6">Binds 1 potassium ion per subunit.</text>
</comment>
<evidence type="ECO:0000313" key="9">
    <source>
        <dbReference type="EMBL" id="BAH69788.1"/>
    </source>
</evidence>
<protein>
    <recommendedName>
        <fullName evidence="6">tRNA modification GTPase MnmE</fullName>
        <ecNumber evidence="6">3.6.-.-</ecNumber>
    </recommendedName>
</protein>
<dbReference type="InterPro" id="IPR027417">
    <property type="entry name" value="P-loop_NTPase"/>
</dbReference>
<dbReference type="CDD" id="cd04164">
    <property type="entry name" value="trmE"/>
    <property type="match status" value="1"/>
</dbReference>
<dbReference type="Gene3D" id="3.40.50.300">
    <property type="entry name" value="P-loop containing nucleotide triphosphate hydrolases"/>
    <property type="match status" value="1"/>
</dbReference>
<dbReference type="PANTHER" id="PTHR42714">
    <property type="entry name" value="TRNA MODIFICATION GTPASE GTPBP3"/>
    <property type="match status" value="1"/>
</dbReference>
<reference evidence="9 10" key="1">
    <citation type="journal article" date="2009" name="Curr. Microbiol.">
        <title>Molecular cloning and expression of a novel cholinephosphotransferase involved in glycoglycerophospholipid biosynthesis of Mycoplasma fermentans.</title>
        <authorList>
            <person name="Ishida N."/>
            <person name="Irikura D."/>
            <person name="Matsuda K."/>
            <person name="Sato S."/>
            <person name="Asano K."/>
        </authorList>
    </citation>
    <scope>NUCLEOTIDE SEQUENCE [LARGE SCALE GENOMIC DNA]</scope>
    <source>
        <strain evidence="10">ATCC 19989 / NBRC 14854 / NCTC 10117 / PG18</strain>
    </source>
</reference>
<keyword evidence="6" id="KW-0378">Hydrolase</keyword>
<feature type="binding site" evidence="6">
    <location>
        <position position="26"/>
    </location>
    <ligand>
        <name>(6S)-5-formyl-5,6,7,8-tetrahydrofolate</name>
        <dbReference type="ChEBI" id="CHEBI:57457"/>
    </ligand>
</feature>
<evidence type="ECO:0000256" key="7">
    <source>
        <dbReference type="RuleBase" id="RU003313"/>
    </source>
</evidence>
<dbReference type="InterPro" id="IPR005225">
    <property type="entry name" value="Small_GTP-bd"/>
</dbReference>
<keyword evidence="4 6" id="KW-0630">Potassium</keyword>
<keyword evidence="10" id="KW-1185">Reference proteome</keyword>
<evidence type="ECO:0000256" key="6">
    <source>
        <dbReference type="HAMAP-Rule" id="MF_00379"/>
    </source>
</evidence>
<comment type="subcellular location">
    <subcellularLocation>
        <location evidence="6">Cytoplasm</location>
    </subcellularLocation>
</comment>
<dbReference type="Pfam" id="PF12631">
    <property type="entry name" value="MnmE_helical"/>
    <property type="match status" value="1"/>
</dbReference>
<dbReference type="Pfam" id="PF10396">
    <property type="entry name" value="TrmE_N"/>
    <property type="match status" value="1"/>
</dbReference>
<feature type="domain" description="TrmE-type G" evidence="8">
    <location>
        <begin position="221"/>
        <end position="373"/>
    </location>
</feature>
<dbReference type="PRINTS" id="PR00326">
    <property type="entry name" value="GTP1OBG"/>
</dbReference>
<dbReference type="GO" id="GO:0005525">
    <property type="term" value="F:GTP binding"/>
    <property type="evidence" value="ECO:0007669"/>
    <property type="project" value="UniProtKB-UniRule"/>
</dbReference>
<gene>
    <name evidence="6" type="primary">mnmE</name>
    <name evidence="6" type="synonym">trmE</name>
    <name evidence="9" type="ordered locus">MBIO_0523</name>
</gene>
<dbReference type="InterPro" id="IPR018948">
    <property type="entry name" value="GTP-bd_TrmE_N"/>
</dbReference>
<evidence type="ECO:0000256" key="4">
    <source>
        <dbReference type="ARBA" id="ARBA00022958"/>
    </source>
</evidence>
<dbReference type="EC" id="3.6.-.-" evidence="6"/>
<dbReference type="InterPro" id="IPR004520">
    <property type="entry name" value="GTPase_MnmE"/>
</dbReference>
<evidence type="ECO:0000256" key="3">
    <source>
        <dbReference type="ARBA" id="ARBA00022741"/>
    </source>
</evidence>
<name>C4XF66_MYCFP</name>
<dbReference type="Pfam" id="PF01926">
    <property type="entry name" value="MMR_HSR1"/>
    <property type="match status" value="1"/>
</dbReference>
<proteinExistence type="inferred from homology"/>
<feature type="binding site" evidence="6">
    <location>
        <position position="256"/>
    </location>
    <ligand>
        <name>Mg(2+)</name>
        <dbReference type="ChEBI" id="CHEBI:18420"/>
    </ligand>
</feature>
<evidence type="ECO:0000256" key="2">
    <source>
        <dbReference type="ARBA" id="ARBA00022694"/>
    </source>
</evidence>
<dbReference type="PATRIC" id="fig|496833.3.peg.108"/>
<feature type="binding site" evidence="6">
    <location>
        <position position="235"/>
    </location>
    <ligand>
        <name>Mg(2+)</name>
        <dbReference type="ChEBI" id="CHEBI:18420"/>
    </ligand>
</feature>
<dbReference type="InterPro" id="IPR025867">
    <property type="entry name" value="MnmE_helical"/>
</dbReference>
<dbReference type="Proteomes" id="UP000006810">
    <property type="component" value="Chromosome"/>
</dbReference>
<evidence type="ECO:0000259" key="8">
    <source>
        <dbReference type="PROSITE" id="PS51709"/>
    </source>
</evidence>
<accession>C4XF66</accession>
<keyword evidence="5 6" id="KW-0342">GTP-binding</keyword>
<dbReference type="InterPro" id="IPR027266">
    <property type="entry name" value="TrmE/GcvT-like"/>
</dbReference>
<dbReference type="GO" id="GO:0030488">
    <property type="term" value="P:tRNA methylation"/>
    <property type="evidence" value="ECO:0007669"/>
    <property type="project" value="TreeGrafter"/>
</dbReference>
<dbReference type="GO" id="GO:0002098">
    <property type="term" value="P:tRNA wobble uridine modification"/>
    <property type="evidence" value="ECO:0007669"/>
    <property type="project" value="TreeGrafter"/>
</dbReference>
<dbReference type="PROSITE" id="PS51709">
    <property type="entry name" value="G_TRME"/>
    <property type="match status" value="1"/>
</dbReference>
<dbReference type="CDD" id="cd14858">
    <property type="entry name" value="TrmE_N"/>
    <property type="match status" value="1"/>
</dbReference>
<dbReference type="GO" id="GO:0005829">
    <property type="term" value="C:cytosol"/>
    <property type="evidence" value="ECO:0007669"/>
    <property type="project" value="TreeGrafter"/>
</dbReference>
<dbReference type="SUPFAM" id="SSF52540">
    <property type="entry name" value="P-loop containing nucleoside triphosphate hydrolases"/>
    <property type="match status" value="1"/>
</dbReference>
<feature type="binding site" evidence="6">
    <location>
        <position position="450"/>
    </location>
    <ligand>
        <name>(6S)-5-formyl-5,6,7,8-tetrahydrofolate</name>
        <dbReference type="ChEBI" id="CHEBI:57457"/>
    </ligand>
</feature>
<dbReference type="AlphaFoldDB" id="C4XF66"/>
<keyword evidence="3 6" id="KW-0547">Nucleotide-binding</keyword>
<feature type="binding site" evidence="6">
    <location>
        <begin position="250"/>
        <end position="256"/>
    </location>
    <ligand>
        <name>GTP</name>
        <dbReference type="ChEBI" id="CHEBI:37565"/>
    </ligand>
</feature>
<dbReference type="NCBIfam" id="TIGR00450">
    <property type="entry name" value="mnmE_trmE_thdF"/>
    <property type="match status" value="1"/>
</dbReference>
<feature type="binding site" evidence="6">
    <location>
        <position position="124"/>
    </location>
    <ligand>
        <name>(6S)-5-formyl-5,6,7,8-tetrahydrofolate</name>
        <dbReference type="ChEBI" id="CHEBI:57457"/>
    </ligand>
</feature>
<dbReference type="InterPro" id="IPR031168">
    <property type="entry name" value="G_TrmE"/>
</dbReference>